<feature type="domain" description="MaoC-like" evidence="1">
    <location>
        <begin position="22"/>
        <end position="98"/>
    </location>
</feature>
<dbReference type="EMBL" id="CP046621">
    <property type="protein sequence ID" value="QGW77542.1"/>
    <property type="molecule type" value="Genomic_DNA"/>
</dbReference>
<dbReference type="GO" id="GO:0006633">
    <property type="term" value="P:fatty acid biosynthetic process"/>
    <property type="evidence" value="ECO:0007669"/>
    <property type="project" value="InterPro"/>
</dbReference>
<dbReference type="GO" id="GO:0005835">
    <property type="term" value="C:fatty acid synthase complex"/>
    <property type="evidence" value="ECO:0007669"/>
    <property type="project" value="InterPro"/>
</dbReference>
<dbReference type="InterPro" id="IPR003965">
    <property type="entry name" value="Fatty_acid_synthase"/>
</dbReference>
<dbReference type="Gene3D" id="3.10.129.10">
    <property type="entry name" value="Hotdog Thioesterase"/>
    <property type="match status" value="1"/>
</dbReference>
<evidence type="ECO:0000259" key="1">
    <source>
        <dbReference type="Pfam" id="PF01575"/>
    </source>
</evidence>
<sequence length="142" mass="15633">MSLANHVQYSDIQVGEQLPLLKLAAVNRTTLALYCGASGDHNPIHVDIDFARKSRMPDVFAHGMLSAAYLGRLLTQWVPQQQVRSLSVRFTGITQLGHIPTCSGTVTEKFEENGEKRVRLAIRCANQYGEDKLLGEAVVVLA</sequence>
<dbReference type="Proteomes" id="UP000426235">
    <property type="component" value="Chromosome"/>
</dbReference>
<dbReference type="PRINTS" id="PR01483">
    <property type="entry name" value="FASYNTHASE"/>
</dbReference>
<dbReference type="Pfam" id="PF01575">
    <property type="entry name" value="MaoC_dehydratas"/>
    <property type="match status" value="1"/>
</dbReference>
<reference evidence="2" key="1">
    <citation type="submission" date="2019-12" db="EMBL/GenBank/DDBJ databases">
        <title>Hybrid Genome Assemblies of two High G+C Isolates from Undergraduate Microbiology Courses.</title>
        <authorList>
            <person name="Ne Ville C.J."/>
            <person name="Enright D."/>
            <person name="Hernandez I."/>
            <person name="Dodsworth J."/>
            <person name="Orwin P.M."/>
        </authorList>
    </citation>
    <scope>NUCLEOTIDE SEQUENCE [LARGE SCALE GENOMIC DNA]</scope>
    <source>
        <strain evidence="2">Neo</strain>
    </source>
</reference>
<organism evidence="2 3">
    <name type="scientific">Pseudomonas alkylphenolica</name>
    <dbReference type="NCBI Taxonomy" id="237609"/>
    <lineage>
        <taxon>Bacteria</taxon>
        <taxon>Pseudomonadati</taxon>
        <taxon>Pseudomonadota</taxon>
        <taxon>Gammaproteobacteria</taxon>
        <taxon>Pseudomonadales</taxon>
        <taxon>Pseudomonadaceae</taxon>
        <taxon>Pseudomonas</taxon>
    </lineage>
</organism>
<dbReference type="InterPro" id="IPR029069">
    <property type="entry name" value="HotDog_dom_sf"/>
</dbReference>
<dbReference type="SUPFAM" id="SSF54637">
    <property type="entry name" value="Thioesterase/thiol ester dehydrase-isomerase"/>
    <property type="match status" value="1"/>
</dbReference>
<gene>
    <name evidence="2" type="ORF">GPJ81_12880</name>
</gene>
<dbReference type="PANTHER" id="PTHR43841">
    <property type="entry name" value="3-HYDROXYACYL-THIOESTER DEHYDRATASE HTDX-RELATED"/>
    <property type="match status" value="1"/>
</dbReference>
<evidence type="ECO:0000313" key="2">
    <source>
        <dbReference type="EMBL" id="QGW77542.1"/>
    </source>
</evidence>
<dbReference type="RefSeq" id="WP_157192529.1">
    <property type="nucleotide sequence ID" value="NZ_CP046621.1"/>
</dbReference>
<proteinExistence type="predicted"/>
<dbReference type="GO" id="GO:0004312">
    <property type="term" value="F:fatty acid synthase activity"/>
    <property type="evidence" value="ECO:0007669"/>
    <property type="project" value="InterPro"/>
</dbReference>
<dbReference type="PANTHER" id="PTHR43841:SF3">
    <property type="entry name" value="(3R)-HYDROXYACYL-ACP DEHYDRATASE SUBUNIT HADB"/>
    <property type="match status" value="1"/>
</dbReference>
<name>A0A6I6GST1_9PSED</name>
<keyword evidence="3" id="KW-1185">Reference proteome</keyword>
<accession>A0A6I6GST1</accession>
<dbReference type="InterPro" id="IPR002539">
    <property type="entry name" value="MaoC-like_dom"/>
</dbReference>
<protein>
    <submittedName>
        <fullName evidence="2">Dehydratase</fullName>
    </submittedName>
</protein>
<evidence type="ECO:0000313" key="3">
    <source>
        <dbReference type="Proteomes" id="UP000426235"/>
    </source>
</evidence>
<dbReference type="CDD" id="cd03453">
    <property type="entry name" value="SAV4209_like"/>
    <property type="match status" value="1"/>
</dbReference>
<dbReference type="AlphaFoldDB" id="A0A6I6GST1"/>